<reference evidence="3 4" key="1">
    <citation type="submission" date="2023-09" db="EMBL/GenBank/DDBJ databases">
        <title>Nesidiocoris tenuis whole genome shotgun sequence.</title>
        <authorList>
            <person name="Shibata T."/>
            <person name="Shimoda M."/>
            <person name="Kobayashi T."/>
            <person name="Uehara T."/>
        </authorList>
    </citation>
    <scope>NUCLEOTIDE SEQUENCE [LARGE SCALE GENOMIC DNA]</scope>
    <source>
        <strain evidence="3 4">Japan</strain>
    </source>
</reference>
<keyword evidence="4" id="KW-1185">Reference proteome</keyword>
<proteinExistence type="predicted"/>
<dbReference type="InterPro" id="IPR018791">
    <property type="entry name" value="UV_resistance/autophagy_Atg14"/>
</dbReference>
<dbReference type="Proteomes" id="UP001307889">
    <property type="component" value="Chromosome 5"/>
</dbReference>
<organism evidence="3 4">
    <name type="scientific">Nesidiocoris tenuis</name>
    <dbReference type="NCBI Taxonomy" id="355587"/>
    <lineage>
        <taxon>Eukaryota</taxon>
        <taxon>Metazoa</taxon>
        <taxon>Ecdysozoa</taxon>
        <taxon>Arthropoda</taxon>
        <taxon>Hexapoda</taxon>
        <taxon>Insecta</taxon>
        <taxon>Pterygota</taxon>
        <taxon>Neoptera</taxon>
        <taxon>Paraneoptera</taxon>
        <taxon>Hemiptera</taxon>
        <taxon>Heteroptera</taxon>
        <taxon>Panheteroptera</taxon>
        <taxon>Cimicomorpha</taxon>
        <taxon>Miridae</taxon>
        <taxon>Dicyphina</taxon>
        <taxon>Nesidiocoris</taxon>
    </lineage>
</organism>
<sequence length="489" mass="54750">MTSSSGDSAAPLDFQTDEEESKLDALQDCPLCWKPRRSFYCKTCIRNGDFNHSSSRLHERFVDKKLKLLSYKQDRLKTQQEIETNLLPNMKRARIESEIKICSDRIRFLKILIQDKKKSIAEKQEKVTSMSTFNAEKKARLPRYEDRVGKLKGFVKAKYAELKEKEKELVKVQQALKQVRQSNIHQLVRYIFPISVMTPSESHEDSDTVSALEEACLTAYVQGKWVFTNISSELQHCIVAPTLPTSGDYSAYSDWVAANKDGVPSSSNAVDYNPAYNISAALTYTTQLVDMIAFYLDTRLPSKLCYSEFCTNELTKEKFTKRVARLNWNVLHLCLSQNVDPKLLRPEGTLSNILQLLEHDGLGRMGASLVDTEAACALEDGLRPSLEVPTDSEDSEDDSEHLAYDWEAVANVGLPEVEAGPVQSTSSQQQISSSSVAGGLITSTAASIASLWRGWATNRKYEQLSGARLTSPKDPLIQKHCILPPSSST</sequence>
<evidence type="ECO:0000256" key="2">
    <source>
        <dbReference type="SAM" id="Coils"/>
    </source>
</evidence>
<keyword evidence="1 2" id="KW-0175">Coiled coil</keyword>
<evidence type="ECO:0000256" key="1">
    <source>
        <dbReference type="ARBA" id="ARBA00023054"/>
    </source>
</evidence>
<evidence type="ECO:0000313" key="4">
    <source>
        <dbReference type="Proteomes" id="UP001307889"/>
    </source>
</evidence>
<dbReference type="Pfam" id="PF10186">
    <property type="entry name" value="ATG14"/>
    <property type="match status" value="1"/>
</dbReference>
<protein>
    <submittedName>
        <fullName evidence="3">DUF2355</fullName>
    </submittedName>
</protein>
<gene>
    <name evidence="3" type="ORF">NTJ_07294</name>
</gene>
<dbReference type="PANTHER" id="PTHR13664:SF0">
    <property type="entry name" value="BECLIN 1-ASSOCIATED AUTOPHAGY-RELATED KEY REGULATOR"/>
    <property type="match status" value="1"/>
</dbReference>
<dbReference type="PANTHER" id="PTHR13664">
    <property type="entry name" value="BECLIN 1-ASSOCIATED AUTOPHAGY-RELATED KEY REGULATOR"/>
    <property type="match status" value="1"/>
</dbReference>
<dbReference type="EMBL" id="AP028913">
    <property type="protein sequence ID" value="BES94485.1"/>
    <property type="molecule type" value="Genomic_DNA"/>
</dbReference>
<accession>A0ABN7AU84</accession>
<name>A0ABN7AU84_9HEMI</name>
<feature type="coiled-coil region" evidence="2">
    <location>
        <begin position="155"/>
        <end position="182"/>
    </location>
</feature>
<evidence type="ECO:0000313" key="3">
    <source>
        <dbReference type="EMBL" id="BES94485.1"/>
    </source>
</evidence>